<sequence>NFVNSTTFSICTEQEKNVKKIRSYLPPSSFALLGNLIKYHVKDKQLLIHHSPEYEKKHYQWTFEFINEMADIYPSELERSKKFKEKFQQLFGEELKIICLDDESSNDGILEYNFYSFSVLRLLAEIKNEIGTAGPWVCILGAVYIEKPIVDFLTDFIPLIPTNIRNHTERVAQLFKALCLGVNRLKEYYGSIANLQNSQQFFPYPNQYKRQNTTIEFTYEKKL</sequence>
<dbReference type="EMBL" id="CAJVQC010084765">
    <property type="protein sequence ID" value="CAG8821356.1"/>
    <property type="molecule type" value="Genomic_DNA"/>
</dbReference>
<name>A0ACA9S265_9GLOM</name>
<reference evidence="1" key="1">
    <citation type="submission" date="2021-06" db="EMBL/GenBank/DDBJ databases">
        <authorList>
            <person name="Kallberg Y."/>
            <person name="Tangrot J."/>
            <person name="Rosling A."/>
        </authorList>
    </citation>
    <scope>NUCLEOTIDE SEQUENCE</scope>
    <source>
        <strain evidence="1">MA461A</strain>
    </source>
</reference>
<keyword evidence="2" id="KW-1185">Reference proteome</keyword>
<feature type="non-terminal residue" evidence="1">
    <location>
        <position position="1"/>
    </location>
</feature>
<evidence type="ECO:0000313" key="1">
    <source>
        <dbReference type="EMBL" id="CAG8821356.1"/>
    </source>
</evidence>
<comment type="caution">
    <text evidence="1">The sequence shown here is derived from an EMBL/GenBank/DDBJ whole genome shotgun (WGS) entry which is preliminary data.</text>
</comment>
<proteinExistence type="predicted"/>
<gene>
    <name evidence="1" type="ORF">RPERSI_LOCUS25569</name>
</gene>
<evidence type="ECO:0000313" key="2">
    <source>
        <dbReference type="Proteomes" id="UP000789920"/>
    </source>
</evidence>
<organism evidence="1 2">
    <name type="scientific">Racocetra persica</name>
    <dbReference type="NCBI Taxonomy" id="160502"/>
    <lineage>
        <taxon>Eukaryota</taxon>
        <taxon>Fungi</taxon>
        <taxon>Fungi incertae sedis</taxon>
        <taxon>Mucoromycota</taxon>
        <taxon>Glomeromycotina</taxon>
        <taxon>Glomeromycetes</taxon>
        <taxon>Diversisporales</taxon>
        <taxon>Gigasporaceae</taxon>
        <taxon>Racocetra</taxon>
    </lineage>
</organism>
<dbReference type="Proteomes" id="UP000789920">
    <property type="component" value="Unassembled WGS sequence"/>
</dbReference>
<protein>
    <submittedName>
        <fullName evidence="1">29826_t:CDS:1</fullName>
    </submittedName>
</protein>
<accession>A0ACA9S265</accession>
<feature type="non-terminal residue" evidence="1">
    <location>
        <position position="223"/>
    </location>
</feature>